<dbReference type="AlphaFoldDB" id="A0A6C1KAK2"/>
<dbReference type="GeneID" id="95776211"/>
<dbReference type="RefSeq" id="WP_138401702.1">
    <property type="nucleotide sequence ID" value="NZ_JBAFVI010000016.1"/>
</dbReference>
<dbReference type="InterPro" id="IPR036514">
    <property type="entry name" value="SGNH_hydro_sf"/>
</dbReference>
<dbReference type="Gene3D" id="3.40.50.1110">
    <property type="entry name" value="SGNH hydrolase"/>
    <property type="match status" value="1"/>
</dbReference>
<evidence type="ECO:0008006" key="3">
    <source>
        <dbReference type="Google" id="ProtNLM"/>
    </source>
</evidence>
<accession>A0A6C1KAK2</accession>
<evidence type="ECO:0000313" key="1">
    <source>
        <dbReference type="EMBL" id="TLX40791.1"/>
    </source>
</evidence>
<proteinExistence type="predicted"/>
<organism evidence="1 2">
    <name type="scientific">Xanthobacter autotrophicus</name>
    <dbReference type="NCBI Taxonomy" id="280"/>
    <lineage>
        <taxon>Bacteria</taxon>
        <taxon>Pseudomonadati</taxon>
        <taxon>Pseudomonadota</taxon>
        <taxon>Alphaproteobacteria</taxon>
        <taxon>Hyphomicrobiales</taxon>
        <taxon>Xanthobacteraceae</taxon>
        <taxon>Xanthobacter</taxon>
    </lineage>
</organism>
<name>A0A6C1KAK2_XANAU</name>
<gene>
    <name evidence="1" type="ORF">FBQ73_22395</name>
</gene>
<evidence type="ECO:0000313" key="2">
    <source>
        <dbReference type="Proteomes" id="UP000305131"/>
    </source>
</evidence>
<sequence>MERRDYFILPLIVIATVLVVAVPVEAALRIFFPYSEADRCVVYGDPRPSAFHATANCASRIKVPEGPWVDMTYNECGYRSTDPCTPKKPGSLRLAIIGSSLAAGYLVPYETSVSARARESLTALCRLPVDVQNLGAEGNMGVRLTASAEAAAALDPDAIVLVVSPTDLVLDNSMDHATPAPGAIAKHQTGWIQELKVQLSRSRLLYMESYLLLRNDDNYVPIYRRSGHKADFMRLPLSQDWQERLAHLDRDIARVKAAIGPDIPLIILFSPERSQAAMLATPHLAKGMAPAHLQSEIARRAQAHGAHFADMSTQIVPGTPSSSIYYAMNGHLNGEGHALLAEALVNGLFDARIPAFEAACAAPPAALAQKPE</sequence>
<dbReference type="Proteomes" id="UP000305131">
    <property type="component" value="Unassembled WGS sequence"/>
</dbReference>
<dbReference type="GO" id="GO:0016788">
    <property type="term" value="F:hydrolase activity, acting on ester bonds"/>
    <property type="evidence" value="ECO:0007669"/>
    <property type="project" value="UniProtKB-ARBA"/>
</dbReference>
<dbReference type="SUPFAM" id="SSF52266">
    <property type="entry name" value="SGNH hydrolase"/>
    <property type="match status" value="1"/>
</dbReference>
<protein>
    <recommendedName>
        <fullName evidence="3">SGNH hydrolase-type esterase domain-containing protein</fullName>
    </recommendedName>
</protein>
<dbReference type="OrthoDB" id="129080at2"/>
<reference evidence="1 2" key="1">
    <citation type="submission" date="2019-05" db="EMBL/GenBank/DDBJ databases">
        <authorList>
            <person name="Zhou X."/>
        </authorList>
    </citation>
    <scope>NUCLEOTIDE SEQUENCE [LARGE SCALE GENOMIC DNA]</scope>
    <source>
        <strain evidence="1 2">DSM 432</strain>
    </source>
</reference>
<comment type="caution">
    <text evidence="1">The sequence shown here is derived from an EMBL/GenBank/DDBJ whole genome shotgun (WGS) entry which is preliminary data.</text>
</comment>
<dbReference type="EMBL" id="VAUP01000042">
    <property type="protein sequence ID" value="TLX40791.1"/>
    <property type="molecule type" value="Genomic_DNA"/>
</dbReference>